<dbReference type="Pfam" id="PF03961">
    <property type="entry name" value="FapA"/>
    <property type="match status" value="1"/>
</dbReference>
<dbReference type="EMBL" id="JAESWC010000018">
    <property type="protein sequence ID" value="MBL4938025.1"/>
    <property type="molecule type" value="Genomic_DNA"/>
</dbReference>
<organism evidence="2 3">
    <name type="scientific">Clostridium rhizosphaerae</name>
    <dbReference type="NCBI Taxonomy" id="2803861"/>
    <lineage>
        <taxon>Bacteria</taxon>
        <taxon>Bacillati</taxon>
        <taxon>Bacillota</taxon>
        <taxon>Clostridia</taxon>
        <taxon>Eubacteriales</taxon>
        <taxon>Clostridiaceae</taxon>
        <taxon>Clostridium</taxon>
    </lineage>
</organism>
<comment type="caution">
    <text evidence="2">The sequence shown here is derived from an EMBL/GenBank/DDBJ whole genome shotgun (WGS) entry which is preliminary data.</text>
</comment>
<gene>
    <name evidence="2" type="ORF">JK636_20140</name>
</gene>
<reference evidence="2 3" key="1">
    <citation type="submission" date="2021-01" db="EMBL/GenBank/DDBJ databases">
        <title>Genome public.</title>
        <authorList>
            <person name="Liu C."/>
            <person name="Sun Q."/>
        </authorList>
    </citation>
    <scope>NUCLEOTIDE SEQUENCE [LARGE SCALE GENOMIC DNA]</scope>
    <source>
        <strain evidence="2 3">YIM B02515</strain>
    </source>
</reference>
<dbReference type="Proteomes" id="UP000632377">
    <property type="component" value="Unassembled WGS sequence"/>
</dbReference>
<accession>A0ABS1TF85</accession>
<evidence type="ECO:0000313" key="2">
    <source>
        <dbReference type="EMBL" id="MBL4938025.1"/>
    </source>
</evidence>
<feature type="domain" description="Flagellar Assembly Protein A N-terminal region" evidence="1">
    <location>
        <begin position="11"/>
        <end position="185"/>
    </location>
</feature>
<proteinExistence type="predicted"/>
<dbReference type="RefSeq" id="WP_202750764.1">
    <property type="nucleotide sequence ID" value="NZ_JAESWC010000018.1"/>
</dbReference>
<evidence type="ECO:0000313" key="3">
    <source>
        <dbReference type="Proteomes" id="UP000632377"/>
    </source>
</evidence>
<evidence type="ECO:0000259" key="1">
    <source>
        <dbReference type="Pfam" id="PF20250"/>
    </source>
</evidence>
<name>A0ABS1TF85_9CLOT</name>
<sequence length="510" mass="55909">MEGTSPARCLNISIDQNKTEVYISILYAPDNQGQYPPKYTLEEISTELFKAGVVFGIIDDNIKKALEENETNKVLAAKGKLPIDDEDDALELKFQVDSELKKLNEDKNGNVDFKSIGAVNSVLKGNVIATRIPGKKGAEGKDVSGRIIKPKKGKEIRLTAGSGCELLNENTIAASIDGKPCMKNNVFYVYKTHELSQDVDLITGNIVFLGDIIIHGNVKEGMKVSSENSITIDQNVERAEIQGKGEIIIKGNVIASSVIGGGEDTLKIKEIEILNALIKDLKSLISAVEEIKNINILGYEASDGQIIKLLLESKFKEIYKQCLLLLTKAAKNRDKKDMFSERLTELLKGKLVGLAPLSIKHYSELNEILDLLINRLECLNKELLVPVNVMVSYCQDAIIESTGDVVVSGTGSIVSSISAHNNIYFTKDSSVVRGGTIKASSEIRAKIVGSHSGVITKLSVGESGHIWINTAFHNTVLFVGNREFTIENPCRDVHAYLDDSHELNIDRLKL</sequence>
<dbReference type="Pfam" id="PF20250">
    <property type="entry name" value="FapA_N"/>
    <property type="match status" value="1"/>
</dbReference>
<dbReference type="InterPro" id="IPR046865">
    <property type="entry name" value="FapA_b_solenoid"/>
</dbReference>
<dbReference type="PANTHER" id="PTHR38032">
    <property type="entry name" value="POLYMERASE-RELATED"/>
    <property type="match status" value="1"/>
</dbReference>
<keyword evidence="3" id="KW-1185">Reference proteome</keyword>
<dbReference type="InterPro" id="IPR005646">
    <property type="entry name" value="FapA"/>
</dbReference>
<dbReference type="InterPro" id="IPR046866">
    <property type="entry name" value="FapA_N"/>
</dbReference>
<protein>
    <submittedName>
        <fullName evidence="2">DUF342 domain-containing protein</fullName>
    </submittedName>
</protein>
<dbReference type="PANTHER" id="PTHR38032:SF1">
    <property type="entry name" value="RNA-BINDING PROTEIN KHPB N-TERMINAL DOMAIN-CONTAINING PROTEIN"/>
    <property type="match status" value="1"/>
</dbReference>